<feature type="compositionally biased region" description="Acidic residues" evidence="3">
    <location>
        <begin position="150"/>
        <end position="166"/>
    </location>
</feature>
<dbReference type="GO" id="GO:0030527">
    <property type="term" value="F:structural constituent of chromatin"/>
    <property type="evidence" value="ECO:0007669"/>
    <property type="project" value="InterPro"/>
</dbReference>
<sequence length="366" mass="40300">MNLTITFPQLAAALAQATGSSQSTAETFIRQLFDYISSELSQGRSVSIKGLGAFTLGMSPENPILWQPAPELAEAVNQPFAFFEPVELNDGVTEEVLSTPPSADTDKKEDEPADVSEIKADDNEALPIPEPDDTQVTAETSDDKESPEASAEESAEEPQEQEEPSTVDDAQQQDDSTADDQPADAPEADETPDYQEEYAPQQRFNPWFALIIGLAIGLVAGYYAGYRWQYYPWAASMQYEPQASDTIIDPYKALDSVIVNVDSLPAVTVDSAAVVEPAVVVPEVITDTITVTRFLTTMARKYYGDHRFWVYIYEENAPKLRHPDKIRPGTVVVIPPAEKYGIDVNDPESVKKASSKIGEIYSRFDK</sequence>
<organism evidence="5 6">
    <name type="scientific">Muribaculum gordoncarteri</name>
    <dbReference type="NCBI Taxonomy" id="2530390"/>
    <lineage>
        <taxon>Bacteria</taxon>
        <taxon>Pseudomonadati</taxon>
        <taxon>Bacteroidota</taxon>
        <taxon>Bacteroidia</taxon>
        <taxon>Bacteroidales</taxon>
        <taxon>Muribaculaceae</taxon>
        <taxon>Muribaculum</taxon>
    </lineage>
</organism>
<keyword evidence="2" id="KW-0238">DNA-binding</keyword>
<keyword evidence="4" id="KW-0812">Transmembrane</keyword>
<evidence type="ECO:0000256" key="4">
    <source>
        <dbReference type="SAM" id="Phobius"/>
    </source>
</evidence>
<dbReference type="Proteomes" id="UP000297031">
    <property type="component" value="Chromosome"/>
</dbReference>
<dbReference type="RefSeq" id="WP_136409819.1">
    <property type="nucleotide sequence ID" value="NZ_CP039393.1"/>
</dbReference>
<keyword evidence="6" id="KW-1185">Reference proteome</keyword>
<evidence type="ECO:0000256" key="1">
    <source>
        <dbReference type="ARBA" id="ARBA00010529"/>
    </source>
</evidence>
<reference evidence="5 6" key="1">
    <citation type="submission" date="2019-02" db="EMBL/GenBank/DDBJ databases">
        <title>Isolation and identification of novel species under the genus Muribaculum.</title>
        <authorList>
            <person name="Miyake S."/>
            <person name="Ding Y."/>
            <person name="Low A."/>
            <person name="Soh M."/>
            <person name="Seedorf H."/>
        </authorList>
    </citation>
    <scope>NUCLEOTIDE SEQUENCE [LARGE SCALE GENOMIC DNA]</scope>
    <source>
        <strain evidence="5 6">TLL-A4</strain>
    </source>
</reference>
<dbReference type="OrthoDB" id="9811567at2"/>
<evidence type="ECO:0008006" key="7">
    <source>
        <dbReference type="Google" id="ProtNLM"/>
    </source>
</evidence>
<dbReference type="InterPro" id="IPR010992">
    <property type="entry name" value="IHF-like_DNA-bd_dom_sf"/>
</dbReference>
<name>A0A4P7VNR3_9BACT</name>
<evidence type="ECO:0000256" key="3">
    <source>
        <dbReference type="SAM" id="MobiDB-lite"/>
    </source>
</evidence>
<keyword evidence="4" id="KW-1133">Transmembrane helix</keyword>
<dbReference type="KEGG" id="mgod:E7746_03260"/>
<accession>A0A4P7VNR3</accession>
<dbReference type="SUPFAM" id="SSF47729">
    <property type="entry name" value="IHF-like DNA-binding proteins"/>
    <property type="match status" value="1"/>
</dbReference>
<comment type="similarity">
    <text evidence="1">Belongs to the bacterial histone-like protein family.</text>
</comment>
<feature type="compositionally biased region" description="Acidic residues" evidence="3">
    <location>
        <begin position="176"/>
        <end position="192"/>
    </location>
</feature>
<evidence type="ECO:0000256" key="2">
    <source>
        <dbReference type="ARBA" id="ARBA00023125"/>
    </source>
</evidence>
<evidence type="ECO:0000313" key="6">
    <source>
        <dbReference type="Proteomes" id="UP000297031"/>
    </source>
</evidence>
<keyword evidence="4" id="KW-0472">Membrane</keyword>
<feature type="region of interest" description="Disordered" evidence="3">
    <location>
        <begin position="96"/>
        <end position="192"/>
    </location>
</feature>
<dbReference type="Gene3D" id="4.10.520.10">
    <property type="entry name" value="IHF-like DNA-binding proteins"/>
    <property type="match status" value="1"/>
</dbReference>
<feature type="transmembrane region" description="Helical" evidence="4">
    <location>
        <begin position="207"/>
        <end position="226"/>
    </location>
</feature>
<feature type="compositionally biased region" description="Basic and acidic residues" evidence="3">
    <location>
        <begin position="104"/>
        <end position="122"/>
    </location>
</feature>
<dbReference type="GO" id="GO:0003677">
    <property type="term" value="F:DNA binding"/>
    <property type="evidence" value="ECO:0007669"/>
    <property type="project" value="UniProtKB-KW"/>
</dbReference>
<protein>
    <recommendedName>
        <fullName evidence="7">HU family DNA-binding protein</fullName>
    </recommendedName>
</protein>
<gene>
    <name evidence="5" type="ORF">E7746_03260</name>
</gene>
<dbReference type="AlphaFoldDB" id="A0A4P7VNR3"/>
<proteinExistence type="inferred from homology"/>
<dbReference type="Pfam" id="PF00216">
    <property type="entry name" value="Bac_DNA_binding"/>
    <property type="match status" value="1"/>
</dbReference>
<dbReference type="EMBL" id="CP039393">
    <property type="protein sequence ID" value="QCD34968.1"/>
    <property type="molecule type" value="Genomic_DNA"/>
</dbReference>
<dbReference type="InterPro" id="IPR000119">
    <property type="entry name" value="Hist_DNA-bd"/>
</dbReference>
<evidence type="ECO:0000313" key="5">
    <source>
        <dbReference type="EMBL" id="QCD34968.1"/>
    </source>
</evidence>